<name>A0ABU8LPV2_9MICO</name>
<dbReference type="CDD" id="cd00085">
    <property type="entry name" value="HNHc"/>
    <property type="match status" value="1"/>
</dbReference>
<keyword evidence="2" id="KW-0540">Nuclease</keyword>
<feature type="domain" description="HNH nuclease" evidence="1">
    <location>
        <begin position="408"/>
        <end position="461"/>
    </location>
</feature>
<evidence type="ECO:0000313" key="3">
    <source>
        <dbReference type="Proteomes" id="UP001366085"/>
    </source>
</evidence>
<dbReference type="SMART" id="SM00507">
    <property type="entry name" value="HNHc"/>
    <property type="match status" value="1"/>
</dbReference>
<reference evidence="2 3" key="1">
    <citation type="submission" date="2024-02" db="EMBL/GenBank/DDBJ databases">
        <authorList>
            <person name="Saticioglu I.B."/>
        </authorList>
    </citation>
    <scope>NUCLEOTIDE SEQUENCE [LARGE SCALE GENOMIC DNA]</scope>
    <source>
        <strain evidence="2 3">Mu-43</strain>
    </source>
</reference>
<organism evidence="2 3">
    <name type="scientific">Microbacterium istanbulense</name>
    <dbReference type="NCBI Taxonomy" id="3122049"/>
    <lineage>
        <taxon>Bacteria</taxon>
        <taxon>Bacillati</taxon>
        <taxon>Actinomycetota</taxon>
        <taxon>Actinomycetes</taxon>
        <taxon>Micrococcales</taxon>
        <taxon>Microbacteriaceae</taxon>
        <taxon>Microbacterium</taxon>
    </lineage>
</organism>
<comment type="caution">
    <text evidence="2">The sequence shown here is derived from an EMBL/GenBank/DDBJ whole genome shotgun (WGS) entry which is preliminary data.</text>
</comment>
<keyword evidence="3" id="KW-1185">Reference proteome</keyword>
<sequence>MVFLTEVAELLPTLRGRLGADADLRCAVGGLTDAEVVAVLREASELTQQVEQVRAVAAGVVAARSVRSEGHAGLSQARGHRSPASLVQEITGASRADAARQVRVGEALVGAGADADSSGGAVEVPGAEVRAPWFEPLRVELRQGMLTTTQFDVIRRGLGEPPITVAGTEVPDDVTDVDTGPHAVGAPRVLTEEEAAELTAATTAAWAHAAGQLCEEAAQRTVEELGAAARAVRDLLDPAGAEARFLARFEKRSLRIWRDAEGVMHARIDFDDEGALFFASVIDAAMRPRRGGPRFVDDAERERAAALTDDPRTNDQLTYDLVFDVLRAGVLAEPAAVFGTKQPGVRLVQVVQSTGLPAPVAHAEDGLHTVPGRVAEQHQCSTGHVHVTVDGAGNPLNVGREHRLFTPTQRLGLALRDGGCAWNGCDRPASYCEAHHIDEWTADGGRTDIDRGILLCRFHHMNLHHHGWRITRDARGPFVLHGPAGETFILKRRTALGYAWAGIDPPPPRFRPMIA</sequence>
<gene>
    <name evidence="2" type="ORF">WDU93_13600</name>
</gene>
<dbReference type="Proteomes" id="UP001366085">
    <property type="component" value="Unassembled WGS sequence"/>
</dbReference>
<accession>A0ABU8LPV2</accession>
<dbReference type="GO" id="GO:0004519">
    <property type="term" value="F:endonuclease activity"/>
    <property type="evidence" value="ECO:0007669"/>
    <property type="project" value="UniProtKB-KW"/>
</dbReference>
<keyword evidence="2" id="KW-0378">Hydrolase</keyword>
<dbReference type="InterPro" id="IPR003615">
    <property type="entry name" value="HNH_nuc"/>
</dbReference>
<evidence type="ECO:0000259" key="1">
    <source>
        <dbReference type="SMART" id="SM00507"/>
    </source>
</evidence>
<dbReference type="RefSeq" id="WP_337321558.1">
    <property type="nucleotide sequence ID" value="NZ_JBBDGN010000016.1"/>
</dbReference>
<protein>
    <submittedName>
        <fullName evidence="2">HNH endonuclease signature motif containing protein</fullName>
    </submittedName>
</protein>
<proteinExistence type="predicted"/>
<dbReference type="EMBL" id="JBBDGN010000016">
    <property type="protein sequence ID" value="MEJ1092718.1"/>
    <property type="molecule type" value="Genomic_DNA"/>
</dbReference>
<keyword evidence="2" id="KW-0255">Endonuclease</keyword>
<evidence type="ECO:0000313" key="2">
    <source>
        <dbReference type="EMBL" id="MEJ1092718.1"/>
    </source>
</evidence>